<accession>A0A375CKH0</accession>
<dbReference type="EMBL" id="OFSN01000021">
    <property type="protein sequence ID" value="SOY74736.1"/>
    <property type="molecule type" value="Genomic_DNA"/>
</dbReference>
<sequence length="69" mass="7674">MDWKLRGRLLATQCRRSSIVGLCLLCGDCGPTTVVGERPECVTNGPLISWSFGLVRQRPAPDLWWWGTG</sequence>
<evidence type="ECO:0000313" key="1">
    <source>
        <dbReference type="EMBL" id="SOY74736.1"/>
    </source>
</evidence>
<dbReference type="Proteomes" id="UP000257016">
    <property type="component" value="Unassembled WGS sequence"/>
</dbReference>
<name>A0A375CKH0_9BURK</name>
<organism evidence="1">
    <name type="scientific">Cupriavidus taiwanensis</name>
    <dbReference type="NCBI Taxonomy" id="164546"/>
    <lineage>
        <taxon>Bacteria</taxon>
        <taxon>Pseudomonadati</taxon>
        <taxon>Pseudomonadota</taxon>
        <taxon>Betaproteobacteria</taxon>
        <taxon>Burkholderiales</taxon>
        <taxon>Burkholderiaceae</taxon>
        <taxon>Cupriavidus</taxon>
    </lineage>
</organism>
<gene>
    <name evidence="1" type="ORF">CBM2586_B30101</name>
</gene>
<comment type="caution">
    <text evidence="1">The sequence shown here is derived from an EMBL/GenBank/DDBJ whole genome shotgun (WGS) entry which is preliminary data.</text>
</comment>
<protein>
    <submittedName>
        <fullName evidence="1">Uncharacterized protein</fullName>
    </submittedName>
</protein>
<reference evidence="1" key="1">
    <citation type="submission" date="2018-01" db="EMBL/GenBank/DDBJ databases">
        <authorList>
            <person name="Clerissi C."/>
        </authorList>
    </citation>
    <scope>NUCLEOTIDE SEQUENCE</scope>
    <source>
        <strain evidence="1">Cupriavidus taiwanensis LMG 19430</strain>
    </source>
</reference>
<dbReference type="AlphaFoldDB" id="A0A375CKH0"/>
<proteinExistence type="predicted"/>